<evidence type="ECO:0000256" key="5">
    <source>
        <dbReference type="ARBA" id="ARBA00022741"/>
    </source>
</evidence>
<evidence type="ECO:0000256" key="11">
    <source>
        <dbReference type="ARBA" id="ARBA00023310"/>
    </source>
</evidence>
<dbReference type="InterPro" id="IPR031686">
    <property type="entry name" value="ATP-synth_a_Xtn"/>
</dbReference>
<dbReference type="PROSITE" id="PS00152">
    <property type="entry name" value="ATPASE_ALPHA_BETA"/>
    <property type="match status" value="1"/>
</dbReference>
<feature type="domain" description="ATPsynthase alpha/beta subunit barrel-sandwich" evidence="15">
    <location>
        <begin position="109"/>
        <end position="189"/>
    </location>
</feature>
<dbReference type="Gene3D" id="1.10.1140.10">
    <property type="entry name" value="Bovine Mitochondrial F1-atpase, Atp Synthase Beta Chain, Chain D, domain 3"/>
    <property type="match status" value="1"/>
</dbReference>
<dbReference type="CDD" id="cd18111">
    <property type="entry name" value="ATP-synt_V_A-type_alpha_C"/>
    <property type="match status" value="1"/>
</dbReference>
<evidence type="ECO:0000256" key="7">
    <source>
        <dbReference type="ARBA" id="ARBA00022840"/>
    </source>
</evidence>
<dbReference type="GO" id="GO:0042777">
    <property type="term" value="P:proton motive force-driven plasma membrane ATP synthesis"/>
    <property type="evidence" value="ECO:0007669"/>
    <property type="project" value="UniProtKB-UniRule"/>
</dbReference>
<evidence type="ECO:0000256" key="12">
    <source>
        <dbReference type="HAMAP-Rule" id="MF_00309"/>
    </source>
</evidence>
<evidence type="ECO:0000259" key="13">
    <source>
        <dbReference type="Pfam" id="PF00006"/>
    </source>
</evidence>
<dbReference type="HAMAP" id="MF_00309">
    <property type="entry name" value="ATP_synth_A_arch"/>
    <property type="match status" value="1"/>
</dbReference>
<organism evidence="17 18">
    <name type="scientific">Methanocalculus chunghsingensis</name>
    <dbReference type="NCBI Taxonomy" id="156457"/>
    <lineage>
        <taxon>Archaea</taxon>
        <taxon>Methanobacteriati</taxon>
        <taxon>Methanobacteriota</taxon>
        <taxon>Stenosarchaea group</taxon>
        <taxon>Methanomicrobia</taxon>
        <taxon>Methanomicrobiales</taxon>
        <taxon>Methanocalculaceae</taxon>
        <taxon>Methanocalculus</taxon>
    </lineage>
</organism>
<dbReference type="AlphaFoldDB" id="A0A8J7W809"/>
<dbReference type="Gene3D" id="2.40.30.20">
    <property type="match status" value="1"/>
</dbReference>
<evidence type="ECO:0000256" key="9">
    <source>
        <dbReference type="ARBA" id="ARBA00023065"/>
    </source>
</evidence>
<keyword evidence="11 12" id="KW-0066">ATP synthesis</keyword>
<dbReference type="FunFam" id="2.40.30.20:FF:000002">
    <property type="entry name" value="V-type proton ATPase catalytic subunit A"/>
    <property type="match status" value="1"/>
</dbReference>
<dbReference type="CDD" id="cd18119">
    <property type="entry name" value="ATP-synt_V_A-type_alpha_N"/>
    <property type="match status" value="1"/>
</dbReference>
<dbReference type="Pfam" id="PF16886">
    <property type="entry name" value="ATP-synt_ab_Xtn"/>
    <property type="match status" value="1"/>
</dbReference>
<dbReference type="GO" id="GO:0012505">
    <property type="term" value="C:endomembrane system"/>
    <property type="evidence" value="ECO:0007669"/>
    <property type="project" value="UniProtKB-SubCell"/>
</dbReference>
<dbReference type="EMBL" id="JWHL01000012">
    <property type="protein sequence ID" value="MBR1369381.1"/>
    <property type="molecule type" value="Genomic_DNA"/>
</dbReference>
<dbReference type="GO" id="GO:0046961">
    <property type="term" value="F:proton-transporting ATPase activity, rotational mechanism"/>
    <property type="evidence" value="ECO:0007669"/>
    <property type="project" value="InterPro"/>
</dbReference>
<feature type="domain" description="ATPase F1/V1/A1 complex alpha/beta subunit nucleotide-binding" evidence="13">
    <location>
        <begin position="207"/>
        <end position="430"/>
    </location>
</feature>
<evidence type="ECO:0000256" key="4">
    <source>
        <dbReference type="ARBA" id="ARBA00022475"/>
    </source>
</evidence>
<dbReference type="SUPFAM" id="SSF52540">
    <property type="entry name" value="P-loop containing nucleoside triphosphate hydrolases"/>
    <property type="match status" value="1"/>
</dbReference>
<dbReference type="PANTHER" id="PTHR43607">
    <property type="entry name" value="V-TYPE PROTON ATPASE CATALYTIC SUBUNIT A"/>
    <property type="match status" value="1"/>
</dbReference>
<dbReference type="GO" id="GO:0005524">
    <property type="term" value="F:ATP binding"/>
    <property type="evidence" value="ECO:0007669"/>
    <property type="project" value="UniProtKB-UniRule"/>
</dbReference>
<name>A0A8J7W809_9EURY</name>
<dbReference type="CDD" id="cd01134">
    <property type="entry name" value="V_A-ATPase_A"/>
    <property type="match status" value="1"/>
</dbReference>
<comment type="catalytic activity">
    <reaction evidence="12">
        <text>ATP + H2O + 4 H(+)(in) = ADP + phosphate + 5 H(+)(out)</text>
        <dbReference type="Rhea" id="RHEA:57720"/>
        <dbReference type="ChEBI" id="CHEBI:15377"/>
        <dbReference type="ChEBI" id="CHEBI:15378"/>
        <dbReference type="ChEBI" id="CHEBI:30616"/>
        <dbReference type="ChEBI" id="CHEBI:43474"/>
        <dbReference type="ChEBI" id="CHEBI:456216"/>
        <dbReference type="EC" id="7.1.2.2"/>
    </reaction>
</comment>
<dbReference type="Proteomes" id="UP000730161">
    <property type="component" value="Unassembled WGS sequence"/>
</dbReference>
<comment type="function">
    <text evidence="12">Component of the A-type ATP synthase that produces ATP from ADP in the presence of a proton gradient across the membrane. The A chain is the catalytic subunit.</text>
</comment>
<dbReference type="InterPro" id="IPR024034">
    <property type="entry name" value="ATPase_F1/V1_b/a_C"/>
</dbReference>
<evidence type="ECO:0000256" key="3">
    <source>
        <dbReference type="ARBA" id="ARBA00022448"/>
    </source>
</evidence>
<dbReference type="PANTHER" id="PTHR43607:SF1">
    <property type="entry name" value="H(+)-TRANSPORTING TWO-SECTOR ATPASE"/>
    <property type="match status" value="1"/>
</dbReference>
<keyword evidence="8 12" id="KW-1278">Translocase</keyword>
<dbReference type="GO" id="GO:0046933">
    <property type="term" value="F:proton-transporting ATP synthase activity, rotational mechanism"/>
    <property type="evidence" value="ECO:0007669"/>
    <property type="project" value="UniProtKB-UniRule"/>
</dbReference>
<protein>
    <recommendedName>
        <fullName evidence="12">A-type ATP synthase subunit A</fullName>
        <ecNumber evidence="12">7.1.2.2</ecNumber>
    </recommendedName>
</protein>
<accession>A0A8J7W809</accession>
<evidence type="ECO:0000256" key="10">
    <source>
        <dbReference type="ARBA" id="ARBA00023136"/>
    </source>
</evidence>
<keyword evidence="7 12" id="KW-0067">ATP-binding</keyword>
<evidence type="ECO:0000259" key="15">
    <source>
        <dbReference type="Pfam" id="PF16886"/>
    </source>
</evidence>
<dbReference type="SUPFAM" id="SSF50615">
    <property type="entry name" value="N-terminal domain of alpha and beta subunits of F1 ATP synthase"/>
    <property type="match status" value="1"/>
</dbReference>
<dbReference type="InterPro" id="IPR022878">
    <property type="entry name" value="V-ATPase_asu"/>
</dbReference>
<reference evidence="17" key="1">
    <citation type="submission" date="2014-12" db="EMBL/GenBank/DDBJ databases">
        <authorList>
            <person name="Huang H.-H."/>
            <person name="Chen S.-C."/>
            <person name="Lai M.-C."/>
        </authorList>
    </citation>
    <scope>NUCLEOTIDE SEQUENCE</scope>
    <source>
        <strain evidence="17">K1F9705b</strain>
    </source>
</reference>
<dbReference type="InterPro" id="IPR023366">
    <property type="entry name" value="ATP_synth_asu-like_sf"/>
</dbReference>
<feature type="domain" description="ATP synthase A/B type C-terminal" evidence="16">
    <location>
        <begin position="438"/>
        <end position="534"/>
    </location>
</feature>
<dbReference type="Gene3D" id="3.40.50.300">
    <property type="entry name" value="P-loop containing nucleotide triphosphate hydrolases"/>
    <property type="match status" value="1"/>
</dbReference>
<dbReference type="GO" id="GO:0005886">
    <property type="term" value="C:plasma membrane"/>
    <property type="evidence" value="ECO:0007669"/>
    <property type="project" value="UniProtKB-SubCell"/>
</dbReference>
<comment type="subunit">
    <text evidence="12">Has multiple subunits with at least A(3), B(3), C, D, E, F, H, I and proteolipid K(x).</text>
</comment>
<keyword evidence="9 12" id="KW-0406">Ion transport</keyword>
<dbReference type="InterPro" id="IPR055190">
    <property type="entry name" value="ATP-synt_VA_C"/>
</dbReference>
<feature type="domain" description="ATPase F1/V1/A1 complex alpha/beta subunit N-terminal" evidence="14">
    <location>
        <begin position="6"/>
        <end position="68"/>
    </location>
</feature>
<dbReference type="InterPro" id="IPR027417">
    <property type="entry name" value="P-loop_NTPase"/>
</dbReference>
<dbReference type="SUPFAM" id="SSF47917">
    <property type="entry name" value="C-terminal domain of alpha and beta subunits of F1 ATP synthase"/>
    <property type="match status" value="1"/>
</dbReference>
<feature type="binding site" evidence="12">
    <location>
        <begin position="227"/>
        <end position="234"/>
    </location>
    <ligand>
        <name>ATP</name>
        <dbReference type="ChEBI" id="CHEBI:30616"/>
    </ligand>
</feature>
<evidence type="ECO:0000256" key="2">
    <source>
        <dbReference type="ARBA" id="ARBA00008936"/>
    </source>
</evidence>
<keyword evidence="4 12" id="KW-1003">Cell membrane</keyword>
<dbReference type="Pfam" id="PF00006">
    <property type="entry name" value="ATP-synt_ab"/>
    <property type="match status" value="1"/>
</dbReference>
<dbReference type="InterPro" id="IPR020003">
    <property type="entry name" value="ATPase_a/bsu_AS"/>
</dbReference>
<evidence type="ECO:0000259" key="14">
    <source>
        <dbReference type="Pfam" id="PF02874"/>
    </source>
</evidence>
<evidence type="ECO:0000256" key="1">
    <source>
        <dbReference type="ARBA" id="ARBA00004184"/>
    </source>
</evidence>
<comment type="similarity">
    <text evidence="2 12">Belongs to the ATPase alpha/beta chains family.</text>
</comment>
<sequence>MTEGVISRISGPVVTADGLRGSQMYEVVRVGKDELFGEIIRLDRNEAVIQVYEDTSGLRVGERVASTGSPYSVALGPGLLSSIYDGIQRPLPNLYEMSGDFISRGVFPPALDLSRGWEFHPSAVPGQKVAAGDVIGTVSEFYLEHRVMVPPSAAGTIKEIHEGSFTVSEPVCILDNGLEIPLMQIWPARKPRPFRKKLDPDTLLITGQRIFDTFFPVAKGGTAMIPGGFGTGKTVAEQTLAKWSDTQVVVYIGCGERGNEMTDVLYEFPELIDPRTGLPLIERTVLIANTSNMPVAAREASIYTGITIAEYYRDMGYDVALMADSTSRWGEALREISGRLEEMPGEEGYPAYLATRLAAFYERAGRVICAGSGERIGSVTIIGAVSPPGGDFSEPITQNTLRVAGTFWALDTNLAYRRHYPSVNWIKSYSLYLDTIGEWFSEHVAEDWREIRDRAMYLLQKEVELQEIVQLVGPDALPDSEKIILEVTRMIREDYLQQSAFHDIDSFCSLEKQYWMLRVILSFHERSLRAMNMGVPIEGILKLQVKKDIGRMKERSDADSLKDLIEEIGQGISELLEEE</sequence>
<dbReference type="Gene3D" id="2.40.50.100">
    <property type="match status" value="1"/>
</dbReference>
<dbReference type="EC" id="7.1.2.2" evidence="12"/>
<dbReference type="OrthoDB" id="115235at2157"/>
<dbReference type="InterPro" id="IPR036121">
    <property type="entry name" value="ATPase_F1/V1/A1_a/bsu_N_sf"/>
</dbReference>
<evidence type="ECO:0000259" key="16">
    <source>
        <dbReference type="Pfam" id="PF22919"/>
    </source>
</evidence>
<dbReference type="InterPro" id="IPR000194">
    <property type="entry name" value="ATPase_F1/V1/A1_a/bsu_nucl-bd"/>
</dbReference>
<dbReference type="FunFam" id="1.10.1140.10:FF:000002">
    <property type="entry name" value="V-type proton ATPase catalytic subunit A"/>
    <property type="match status" value="1"/>
</dbReference>
<evidence type="ECO:0000256" key="8">
    <source>
        <dbReference type="ARBA" id="ARBA00022967"/>
    </source>
</evidence>
<dbReference type="NCBIfam" id="NF003220">
    <property type="entry name" value="PRK04192.1"/>
    <property type="match status" value="1"/>
</dbReference>
<keyword evidence="6 12" id="KW-0375">Hydrogen ion transport</keyword>
<gene>
    <name evidence="12" type="primary">atpA</name>
    <name evidence="17" type="ORF">RJ53_07695</name>
</gene>
<dbReference type="Pfam" id="PF02874">
    <property type="entry name" value="ATP-synt_ab_N"/>
    <property type="match status" value="1"/>
</dbReference>
<evidence type="ECO:0000313" key="18">
    <source>
        <dbReference type="Proteomes" id="UP000730161"/>
    </source>
</evidence>
<comment type="caution">
    <text evidence="17">The sequence shown here is derived from an EMBL/GenBank/DDBJ whole genome shotgun (WGS) entry which is preliminary data.</text>
</comment>
<evidence type="ECO:0000256" key="6">
    <source>
        <dbReference type="ARBA" id="ARBA00022781"/>
    </source>
</evidence>
<proteinExistence type="inferred from homology"/>
<comment type="subcellular location">
    <subcellularLocation>
        <location evidence="12">Cell membrane</location>
        <topology evidence="12">Peripheral membrane protein</topology>
    </subcellularLocation>
    <subcellularLocation>
        <location evidence="1">Endomembrane system</location>
        <topology evidence="1">Peripheral membrane protein</topology>
    </subcellularLocation>
</comment>
<keyword evidence="18" id="KW-1185">Reference proteome</keyword>
<dbReference type="RefSeq" id="WP_211531086.1">
    <property type="nucleotide sequence ID" value="NZ_JWHL01000012.1"/>
</dbReference>
<evidence type="ECO:0000313" key="17">
    <source>
        <dbReference type="EMBL" id="MBR1369381.1"/>
    </source>
</evidence>
<dbReference type="Pfam" id="PF22919">
    <property type="entry name" value="ATP-synt_VA_C"/>
    <property type="match status" value="1"/>
</dbReference>
<keyword evidence="3 12" id="KW-0813">Transport</keyword>
<dbReference type="InterPro" id="IPR004100">
    <property type="entry name" value="ATPase_F1/V1/A1_a/bsu_N"/>
</dbReference>
<keyword evidence="5 12" id="KW-0547">Nucleotide-binding</keyword>
<keyword evidence="10 12" id="KW-0472">Membrane</keyword>